<dbReference type="Gene3D" id="3.30.1050.40">
    <property type="match status" value="1"/>
</dbReference>
<name>A0ABX0SI33_9ACTN</name>
<evidence type="ECO:0000313" key="2">
    <source>
        <dbReference type="EMBL" id="NIH57631.1"/>
    </source>
</evidence>
<comment type="caution">
    <text evidence="2">The sequence shown here is derived from an EMBL/GenBank/DDBJ whole genome shotgun (WGS) entry which is preliminary data.</text>
</comment>
<evidence type="ECO:0000259" key="1">
    <source>
        <dbReference type="Pfam" id="PF17844"/>
    </source>
</evidence>
<feature type="domain" description="Bacterial SCP orthologue" evidence="1">
    <location>
        <begin position="148"/>
        <end position="242"/>
    </location>
</feature>
<organism evidence="2 3">
    <name type="scientific">Brooklawnia cerclae</name>
    <dbReference type="NCBI Taxonomy" id="349934"/>
    <lineage>
        <taxon>Bacteria</taxon>
        <taxon>Bacillati</taxon>
        <taxon>Actinomycetota</taxon>
        <taxon>Actinomycetes</taxon>
        <taxon>Propionibacteriales</taxon>
        <taxon>Propionibacteriaceae</taxon>
        <taxon>Brooklawnia</taxon>
    </lineage>
</organism>
<sequence length="246" mass="26083">MAARANQSLRRACAAFLRQVTSLATDASPIARDGLGCLLFLTTDTLQTLGSATRGTPGTLGDHLRQRELAAEAVAERIEGFMGSDDTITLRRQLDPLVSELATAFVQTELPNTVATPLGAVRLIDYVRANTLFAVDLAIDAGSVPDPDALASAVRALATVLAERYPGQTIEVRVPPFAAVQVGAFGDGPTHTRGTPPNVVEMDPSTFFALAIGRLTWPDARSQARLTSSGAHADEAARMFPIYAMH</sequence>
<gene>
    <name evidence="2" type="ORF">FB473_002276</name>
</gene>
<accession>A0ABX0SI33</accession>
<dbReference type="Pfam" id="PF17844">
    <property type="entry name" value="SCP_3"/>
    <property type="match status" value="1"/>
</dbReference>
<dbReference type="RefSeq" id="WP_167167658.1">
    <property type="nucleotide sequence ID" value="NZ_BAAAOO010000007.1"/>
</dbReference>
<dbReference type="EMBL" id="JAAMOZ010000001">
    <property type="protein sequence ID" value="NIH57631.1"/>
    <property type="molecule type" value="Genomic_DNA"/>
</dbReference>
<reference evidence="2 3" key="1">
    <citation type="submission" date="2020-02" db="EMBL/GenBank/DDBJ databases">
        <title>Sequencing the genomes of 1000 actinobacteria strains.</title>
        <authorList>
            <person name="Klenk H.-P."/>
        </authorList>
    </citation>
    <scope>NUCLEOTIDE SEQUENCE [LARGE SCALE GENOMIC DNA]</scope>
    <source>
        <strain evidence="2 3">DSM 19609</strain>
    </source>
</reference>
<protein>
    <recommendedName>
        <fullName evidence="1">Bacterial SCP orthologue domain-containing protein</fullName>
    </recommendedName>
</protein>
<evidence type="ECO:0000313" key="3">
    <source>
        <dbReference type="Proteomes" id="UP000749311"/>
    </source>
</evidence>
<keyword evidence="3" id="KW-1185">Reference proteome</keyword>
<proteinExistence type="predicted"/>
<dbReference type="Proteomes" id="UP000749311">
    <property type="component" value="Unassembled WGS sequence"/>
</dbReference>
<dbReference type="InterPro" id="IPR041629">
    <property type="entry name" value="SCP_3"/>
</dbReference>